<name>A7RYR9_NEMVE</name>
<dbReference type="InterPro" id="IPR002129">
    <property type="entry name" value="PyrdxlP-dep_de-COase"/>
</dbReference>
<keyword evidence="4" id="KW-0127">Catecholamine biosynthesis</keyword>
<dbReference type="InterPro" id="IPR021115">
    <property type="entry name" value="Pyridoxal-P_BS"/>
</dbReference>
<evidence type="ECO:0000256" key="5">
    <source>
        <dbReference type="ARBA" id="ARBA00022793"/>
    </source>
</evidence>
<dbReference type="Gene3D" id="3.40.640.10">
    <property type="entry name" value="Type I PLP-dependent aspartate aminotransferase-like (Major domain)"/>
    <property type="match status" value="1"/>
</dbReference>
<keyword evidence="6 11" id="KW-0663">Pyridoxal phosphate</keyword>
<comment type="subunit">
    <text evidence="3">Homodimer.</text>
</comment>
<evidence type="ECO:0000256" key="4">
    <source>
        <dbReference type="ARBA" id="ARBA00022584"/>
    </source>
</evidence>
<dbReference type="GO" id="GO:0016831">
    <property type="term" value="F:carboxy-lyase activity"/>
    <property type="evidence" value="ECO:0000318"/>
    <property type="project" value="GO_Central"/>
</dbReference>
<evidence type="ECO:0000256" key="1">
    <source>
        <dbReference type="ARBA" id="ARBA00001933"/>
    </source>
</evidence>
<dbReference type="EMBL" id="DS469554">
    <property type="protein sequence ID" value="EDO43411.1"/>
    <property type="molecule type" value="Genomic_DNA"/>
</dbReference>
<dbReference type="InterPro" id="IPR015422">
    <property type="entry name" value="PyrdxlP-dep_Trfase_small"/>
</dbReference>
<evidence type="ECO:0000256" key="8">
    <source>
        <dbReference type="ARBA" id="ARBA00038886"/>
    </source>
</evidence>
<dbReference type="PROSITE" id="PS00392">
    <property type="entry name" value="DDC_GAD_HDC_YDC"/>
    <property type="match status" value="1"/>
</dbReference>
<keyword evidence="5" id="KW-0210">Decarboxylase</keyword>
<dbReference type="Gene3D" id="1.20.1340.10">
    <property type="entry name" value="dopa decarboxylase, N-terminal domain"/>
    <property type="match status" value="1"/>
</dbReference>
<comment type="cofactor">
    <cofactor evidence="1 11 12">
        <name>pyridoxal 5'-phosphate</name>
        <dbReference type="ChEBI" id="CHEBI:597326"/>
    </cofactor>
</comment>
<dbReference type="STRING" id="45351.A7RYR9"/>
<accession>A7RYR9</accession>
<dbReference type="HOGENOM" id="CLU_011856_3_1_1"/>
<dbReference type="InterPro" id="IPR015424">
    <property type="entry name" value="PyrdxlP-dep_Trfase"/>
</dbReference>
<dbReference type="EC" id="4.1.1.28" evidence="8"/>
<evidence type="ECO:0000313" key="13">
    <source>
        <dbReference type="EMBL" id="EDO43411.1"/>
    </source>
</evidence>
<feature type="modified residue" description="N6-(pyridoxal phosphate)lysine" evidence="11">
    <location>
        <position position="308"/>
    </location>
</feature>
<dbReference type="InParanoid" id="A7RYR9"/>
<dbReference type="Gene3D" id="3.90.1150.10">
    <property type="entry name" value="Aspartate Aminotransferase, domain 1"/>
    <property type="match status" value="1"/>
</dbReference>
<dbReference type="GO" id="GO:0004058">
    <property type="term" value="F:aromatic-L-amino-acid decarboxylase activity"/>
    <property type="evidence" value="ECO:0007669"/>
    <property type="project" value="UniProtKB-EC"/>
</dbReference>
<reference evidence="13 14" key="1">
    <citation type="journal article" date="2007" name="Science">
        <title>Sea anemone genome reveals ancestral eumetazoan gene repertoire and genomic organization.</title>
        <authorList>
            <person name="Putnam N.H."/>
            <person name="Srivastava M."/>
            <person name="Hellsten U."/>
            <person name="Dirks B."/>
            <person name="Chapman J."/>
            <person name="Salamov A."/>
            <person name="Terry A."/>
            <person name="Shapiro H."/>
            <person name="Lindquist E."/>
            <person name="Kapitonov V.V."/>
            <person name="Jurka J."/>
            <person name="Genikhovich G."/>
            <person name="Grigoriev I.V."/>
            <person name="Lucas S.M."/>
            <person name="Steele R.E."/>
            <person name="Finnerty J.R."/>
            <person name="Technau U."/>
            <person name="Martindale M.Q."/>
            <person name="Rokhsar D.S."/>
        </authorList>
    </citation>
    <scope>NUCLEOTIDE SEQUENCE [LARGE SCALE GENOMIC DNA]</scope>
    <source>
        <strain evidence="14">CH2 X CH6</strain>
    </source>
</reference>
<evidence type="ECO:0000313" key="14">
    <source>
        <dbReference type="Proteomes" id="UP000001593"/>
    </source>
</evidence>
<keyword evidence="14" id="KW-1185">Reference proteome</keyword>
<evidence type="ECO:0000256" key="9">
    <source>
        <dbReference type="ARBA" id="ARBA00040968"/>
    </source>
</evidence>
<evidence type="ECO:0000256" key="2">
    <source>
        <dbReference type="ARBA" id="ARBA00009533"/>
    </source>
</evidence>
<dbReference type="OMA" id="KKCNNLN"/>
<dbReference type="PANTHER" id="PTHR11999">
    <property type="entry name" value="GROUP II PYRIDOXAL-5-PHOSPHATE DECARBOXYLASE"/>
    <property type="match status" value="1"/>
</dbReference>
<evidence type="ECO:0000256" key="3">
    <source>
        <dbReference type="ARBA" id="ARBA00011738"/>
    </source>
</evidence>
<evidence type="ECO:0000256" key="6">
    <source>
        <dbReference type="ARBA" id="ARBA00022898"/>
    </source>
</evidence>
<dbReference type="FunFam" id="1.20.1340.10:FF:000001">
    <property type="entry name" value="Histidine decarboxylase"/>
    <property type="match status" value="1"/>
</dbReference>
<comment type="similarity">
    <text evidence="2 12">Belongs to the group II decarboxylase family.</text>
</comment>
<dbReference type="Proteomes" id="UP000001593">
    <property type="component" value="Unassembled WGS sequence"/>
</dbReference>
<dbReference type="GO" id="GO:0019752">
    <property type="term" value="P:carboxylic acid metabolic process"/>
    <property type="evidence" value="ECO:0007669"/>
    <property type="project" value="InterPro"/>
</dbReference>
<dbReference type="GO" id="GO:0042423">
    <property type="term" value="P:catecholamine biosynthetic process"/>
    <property type="evidence" value="ECO:0007669"/>
    <property type="project" value="UniProtKB-KW"/>
</dbReference>
<dbReference type="GO" id="GO:0006520">
    <property type="term" value="P:amino acid metabolic process"/>
    <property type="evidence" value="ECO:0007669"/>
    <property type="project" value="InterPro"/>
</dbReference>
<dbReference type="GO" id="GO:0030170">
    <property type="term" value="F:pyridoxal phosphate binding"/>
    <property type="evidence" value="ECO:0007669"/>
    <property type="project" value="InterPro"/>
</dbReference>
<evidence type="ECO:0000256" key="12">
    <source>
        <dbReference type="RuleBase" id="RU000382"/>
    </source>
</evidence>
<evidence type="ECO:0000256" key="10">
    <source>
        <dbReference type="ARBA" id="ARBA00041275"/>
    </source>
</evidence>
<proteinExistence type="inferred from homology"/>
<dbReference type="InterPro" id="IPR010977">
    <property type="entry name" value="Aromatic_deC"/>
</dbReference>
<gene>
    <name evidence="13" type="ORF">NEMVEDRAFT_v1g204120</name>
</gene>
<sequence length="455" mass="50789">MNSEEFRKHGKAMIDFIADFLETIEKRRVVPDVKPGFLLHQLPNEAPSQSENFDAIFEDFEKKVLPGVTLWGSPHFHAFFPSSISYPGILGELMSASLAGVGFNWLCNPSSTELEIMVLDWLGKMLDLPKEFLAMTPAREDGRRGGGVIQGTASEATLVAVLAARTATLTQLQNEHPGVAEGVLMSKMVAYTSKHAHSSVEKAARIAGVKLRSVETDDAGSLRGEQFLECLKADKEAGLIPFFLCATLGTTTLCSYDNLKELGPLAVKEKMWLHVDAAYAGPAFTCPEMRAPMQGIELADSFNCNAHKMMMTNFDCAPMWVKDRDALMRAFTLERIYYPDDDTGVVTEFRNWQIPLGRRFRSLKLWFVIRSYGIEGIQKEIREHVRLAKVFEEMVKQDDDFELVVDTNFGLVCFRYKGSEEDNKNLVDILNAEGKILVTPGIHKGRRNSGCCLGD</sequence>
<dbReference type="PhylomeDB" id="A7RYR9"/>
<dbReference type="Pfam" id="PF00282">
    <property type="entry name" value="Pyridoxal_deC"/>
    <property type="match status" value="1"/>
</dbReference>
<dbReference type="InterPro" id="IPR015421">
    <property type="entry name" value="PyrdxlP-dep_Trfase_major"/>
</dbReference>
<evidence type="ECO:0000256" key="11">
    <source>
        <dbReference type="PIRSR" id="PIRSR602129-50"/>
    </source>
</evidence>
<dbReference type="FunFam" id="3.40.640.10:FF:000025">
    <property type="entry name" value="Histidine decarboxylase"/>
    <property type="match status" value="1"/>
</dbReference>
<keyword evidence="7 12" id="KW-0456">Lyase</keyword>
<dbReference type="AlphaFoldDB" id="A7RYR9"/>
<dbReference type="eggNOG" id="KOG0628">
    <property type="taxonomic scope" value="Eukaryota"/>
</dbReference>
<dbReference type="GO" id="GO:0005737">
    <property type="term" value="C:cytoplasm"/>
    <property type="evidence" value="ECO:0000318"/>
    <property type="project" value="GO_Central"/>
</dbReference>
<evidence type="ECO:0000256" key="7">
    <source>
        <dbReference type="ARBA" id="ARBA00023239"/>
    </source>
</evidence>
<dbReference type="SUPFAM" id="SSF53383">
    <property type="entry name" value="PLP-dependent transferases"/>
    <property type="match status" value="1"/>
</dbReference>
<protein>
    <recommendedName>
        <fullName evidence="9">Aromatic-L-amino-acid decarboxylase</fullName>
        <ecNumber evidence="8">4.1.1.28</ecNumber>
    </recommendedName>
    <alternativeName>
        <fullName evidence="10">DOPA decarboxylase</fullName>
    </alternativeName>
</protein>
<organism evidence="13 14">
    <name type="scientific">Nematostella vectensis</name>
    <name type="common">Starlet sea anemone</name>
    <dbReference type="NCBI Taxonomy" id="45351"/>
    <lineage>
        <taxon>Eukaryota</taxon>
        <taxon>Metazoa</taxon>
        <taxon>Cnidaria</taxon>
        <taxon>Anthozoa</taxon>
        <taxon>Hexacorallia</taxon>
        <taxon>Actiniaria</taxon>
        <taxon>Edwardsiidae</taxon>
        <taxon>Nematostella</taxon>
    </lineage>
</organism>
<dbReference type="PANTHER" id="PTHR11999:SF167">
    <property type="entry name" value="AROMATIC-L-AMINO-ACID DECARBOXYLASE"/>
    <property type="match status" value="1"/>
</dbReference>
<dbReference type="PRINTS" id="PR00800">
    <property type="entry name" value="YHDCRBOXLASE"/>
</dbReference>